<feature type="signal peptide" evidence="1">
    <location>
        <begin position="1"/>
        <end position="21"/>
    </location>
</feature>
<dbReference type="EMBL" id="CP049140">
    <property type="protein sequence ID" value="QIE85109.1"/>
    <property type="molecule type" value="Genomic_DNA"/>
</dbReference>
<proteinExistence type="predicted"/>
<sequence>MSSPRSLCGLLLLTLCGAVQADEPTPMEACLQMAMTLLAENPQVQERWQQTWVEPSSIREEAYDGEVDGQHASKRLTAQLRRGDQSDGQFICLLAENGKALSVDHKGDADSQ</sequence>
<dbReference type="KEGG" id="pnt:G5B91_02025"/>
<dbReference type="AlphaFoldDB" id="A0A6G6IPY2"/>
<organism evidence="2 3">
    <name type="scientific">Pseudomonas nitroreducens</name>
    <dbReference type="NCBI Taxonomy" id="46680"/>
    <lineage>
        <taxon>Bacteria</taxon>
        <taxon>Pseudomonadati</taxon>
        <taxon>Pseudomonadota</taxon>
        <taxon>Gammaproteobacteria</taxon>
        <taxon>Pseudomonadales</taxon>
        <taxon>Pseudomonadaceae</taxon>
        <taxon>Pseudomonas</taxon>
    </lineage>
</organism>
<gene>
    <name evidence="2" type="ORF">G5B91_02025</name>
</gene>
<evidence type="ECO:0000313" key="3">
    <source>
        <dbReference type="Proteomes" id="UP000501063"/>
    </source>
</evidence>
<evidence type="ECO:0000256" key="1">
    <source>
        <dbReference type="SAM" id="SignalP"/>
    </source>
</evidence>
<accession>A0A6G6IPY2</accession>
<evidence type="ECO:0000313" key="2">
    <source>
        <dbReference type="EMBL" id="QIE85109.1"/>
    </source>
</evidence>
<evidence type="ECO:0008006" key="4">
    <source>
        <dbReference type="Google" id="ProtNLM"/>
    </source>
</evidence>
<dbReference type="Proteomes" id="UP000501063">
    <property type="component" value="Chromosome"/>
</dbReference>
<keyword evidence="1" id="KW-0732">Signal</keyword>
<name>A0A6G6IPY2_PSENT</name>
<protein>
    <recommendedName>
        <fullName evidence="4">Ig-like domain-containing protein</fullName>
    </recommendedName>
</protein>
<feature type="chain" id="PRO_5029019213" description="Ig-like domain-containing protein" evidence="1">
    <location>
        <begin position="22"/>
        <end position="112"/>
    </location>
</feature>
<dbReference type="RefSeq" id="WP_024765738.1">
    <property type="nucleotide sequence ID" value="NZ_CAMIIC010000004.1"/>
</dbReference>
<reference evidence="2 3" key="1">
    <citation type="submission" date="2020-02" db="EMBL/GenBank/DDBJ databases">
        <title>Integrative conjugative elements (ICEs) and plasmids drive adaptation of Pseudomonas nitroreducens strain HBP1 to wastewater environment.</title>
        <authorList>
            <person name="Sentchilo V."/>
            <person name="Carraro N."/>
            <person name="Bertelli C."/>
            <person name="van der Meer J.R."/>
        </authorList>
    </citation>
    <scope>NUCLEOTIDE SEQUENCE [LARGE SCALE GENOMIC DNA]</scope>
    <source>
        <strain evidence="2 3">HBP1</strain>
    </source>
</reference>